<reference evidence="1 2" key="1">
    <citation type="journal article" date="2018" name="MBio">
        <title>Comparative Genomics Reveals the Core Gene Toolbox for the Fungus-Insect Symbiosis.</title>
        <authorList>
            <person name="Wang Y."/>
            <person name="Stata M."/>
            <person name="Wang W."/>
            <person name="Stajich J.E."/>
            <person name="White M.M."/>
            <person name="Moncalvo J.M."/>
        </authorList>
    </citation>
    <scope>NUCLEOTIDE SEQUENCE [LARGE SCALE GENOMIC DNA]</scope>
    <source>
        <strain evidence="1 2">AUS-126-30</strain>
    </source>
</reference>
<dbReference type="EMBL" id="MBFU01000080">
    <property type="protein sequence ID" value="PWA02373.1"/>
    <property type="molecule type" value="Genomic_DNA"/>
</dbReference>
<name>A0A2U1JBN4_SMIAN</name>
<organism evidence="1 2">
    <name type="scientific">Smittium angustum</name>
    <dbReference type="NCBI Taxonomy" id="133377"/>
    <lineage>
        <taxon>Eukaryota</taxon>
        <taxon>Fungi</taxon>
        <taxon>Fungi incertae sedis</taxon>
        <taxon>Zoopagomycota</taxon>
        <taxon>Kickxellomycotina</taxon>
        <taxon>Harpellomycetes</taxon>
        <taxon>Harpellales</taxon>
        <taxon>Legeriomycetaceae</taxon>
        <taxon>Smittium</taxon>
    </lineage>
</organism>
<dbReference type="Pfam" id="PF13419">
    <property type="entry name" value="HAD_2"/>
    <property type="match status" value="1"/>
</dbReference>
<dbReference type="SUPFAM" id="SSF56784">
    <property type="entry name" value="HAD-like"/>
    <property type="match status" value="1"/>
</dbReference>
<gene>
    <name evidence="1" type="ORF">BB558_001475</name>
</gene>
<dbReference type="PANTHER" id="PTHR43885">
    <property type="entry name" value="HALOACID DEHALOGENASE-LIKE HYDROLASE"/>
    <property type="match status" value="1"/>
</dbReference>
<accession>A0A2U1JBN4</accession>
<keyword evidence="2" id="KW-1185">Reference proteome</keyword>
<dbReference type="InterPro" id="IPR006439">
    <property type="entry name" value="HAD-SF_hydro_IA"/>
</dbReference>
<evidence type="ECO:0000313" key="1">
    <source>
        <dbReference type="EMBL" id="PWA02373.1"/>
    </source>
</evidence>
<dbReference type="CDD" id="cd01427">
    <property type="entry name" value="HAD_like"/>
    <property type="match status" value="1"/>
</dbReference>
<dbReference type="AlphaFoldDB" id="A0A2U1JBN4"/>
<dbReference type="InterPro" id="IPR036412">
    <property type="entry name" value="HAD-like_sf"/>
</dbReference>
<dbReference type="GO" id="GO:0016791">
    <property type="term" value="F:phosphatase activity"/>
    <property type="evidence" value="ECO:0007669"/>
    <property type="project" value="UniProtKB-ARBA"/>
</dbReference>
<dbReference type="Proteomes" id="UP000245591">
    <property type="component" value="Unassembled WGS sequence"/>
</dbReference>
<dbReference type="PANTHER" id="PTHR43885:SF1">
    <property type="entry name" value="SUPERFAMILY HYDROLASE, PUTATIVE (AFU_ORTHOLOGUE AFUA_4G13290)-RELATED"/>
    <property type="match status" value="1"/>
</dbReference>
<dbReference type="NCBIfam" id="TIGR01549">
    <property type="entry name" value="HAD-SF-IA-v1"/>
    <property type="match status" value="1"/>
</dbReference>
<dbReference type="NCBIfam" id="TIGR01509">
    <property type="entry name" value="HAD-SF-IA-v3"/>
    <property type="match status" value="1"/>
</dbReference>
<protein>
    <submittedName>
        <fullName evidence="1">Uncharacterized protein</fullName>
    </submittedName>
</protein>
<dbReference type="Gene3D" id="3.40.50.1000">
    <property type="entry name" value="HAD superfamily/HAD-like"/>
    <property type="match status" value="1"/>
</dbReference>
<dbReference type="InterPro" id="IPR023214">
    <property type="entry name" value="HAD_sf"/>
</dbReference>
<proteinExistence type="predicted"/>
<dbReference type="SFLD" id="SFLDG01129">
    <property type="entry name" value="C1.5:_HAD__Beta-PGM__Phosphata"/>
    <property type="match status" value="1"/>
</dbReference>
<dbReference type="SFLD" id="SFLDS00003">
    <property type="entry name" value="Haloacid_Dehalogenase"/>
    <property type="match status" value="1"/>
</dbReference>
<evidence type="ECO:0000313" key="2">
    <source>
        <dbReference type="Proteomes" id="UP000245591"/>
    </source>
</evidence>
<dbReference type="InterPro" id="IPR041492">
    <property type="entry name" value="HAD_2"/>
</dbReference>
<sequence>MSAIQFNHLRNSNLKQFNPKNIKGMVFDMDGTLVLPITKYLAKMRAELKVPKDQRTLNYVESLKCEDEKLAAYKKIKEIEDMAKASMELQPGFKELFDYLDSRGILKGIITLNNSETVNHMLENVIPAGTNGRKVDFEHILTREFGMIKPDPTPLLHIAEKWGLKPEEIIMVGDSADDIECGHNAGSLTILLKNDVNQSHTEIANIAVSRLDHIIELFEYEV</sequence>
<dbReference type="Gene3D" id="1.10.260.80">
    <property type="match status" value="1"/>
</dbReference>
<comment type="caution">
    <text evidence="1">The sequence shown here is derived from an EMBL/GenBank/DDBJ whole genome shotgun (WGS) entry which is preliminary data.</text>
</comment>